<reference evidence="1 2" key="1">
    <citation type="journal article" date="2014" name="Agronomy (Basel)">
        <title>A Draft Genome Sequence for Ensete ventricosum, the Drought-Tolerant Tree Against Hunger.</title>
        <authorList>
            <person name="Harrison J."/>
            <person name="Moore K.A."/>
            <person name="Paszkiewicz K."/>
            <person name="Jones T."/>
            <person name="Grant M."/>
            <person name="Ambacheew D."/>
            <person name="Muzemil S."/>
            <person name="Studholme D.J."/>
        </authorList>
    </citation>
    <scope>NUCLEOTIDE SEQUENCE [LARGE SCALE GENOMIC DNA]</scope>
</reference>
<dbReference type="EMBL" id="AMZH03013692">
    <property type="protein sequence ID" value="RRT48852.1"/>
    <property type="molecule type" value="Genomic_DNA"/>
</dbReference>
<organism evidence="1 2">
    <name type="scientific">Ensete ventricosum</name>
    <name type="common">Abyssinian banana</name>
    <name type="synonym">Musa ensete</name>
    <dbReference type="NCBI Taxonomy" id="4639"/>
    <lineage>
        <taxon>Eukaryota</taxon>
        <taxon>Viridiplantae</taxon>
        <taxon>Streptophyta</taxon>
        <taxon>Embryophyta</taxon>
        <taxon>Tracheophyta</taxon>
        <taxon>Spermatophyta</taxon>
        <taxon>Magnoliopsida</taxon>
        <taxon>Liliopsida</taxon>
        <taxon>Zingiberales</taxon>
        <taxon>Musaceae</taxon>
        <taxon>Ensete</taxon>
    </lineage>
</organism>
<dbReference type="AlphaFoldDB" id="A0A426YAS4"/>
<evidence type="ECO:0000313" key="1">
    <source>
        <dbReference type="EMBL" id="RRT48852.1"/>
    </source>
</evidence>
<comment type="caution">
    <text evidence="1">The sequence shown here is derived from an EMBL/GenBank/DDBJ whole genome shotgun (WGS) entry which is preliminary data.</text>
</comment>
<sequence>MRAASSPDLQVRFCIDRYPCRFPGPRSAGLSTSSTVLYQVGNVASSAIGDCQGSYRRGPMVPGHRHGPQASVTKLNDWADVVLGLTWLGHLDVPNIYLIILSPPWKYYMKFLEEEL</sequence>
<proteinExistence type="predicted"/>
<dbReference type="Proteomes" id="UP000287651">
    <property type="component" value="Unassembled WGS sequence"/>
</dbReference>
<accession>A0A426YAS4</accession>
<name>A0A426YAS4_ENSVE</name>
<gene>
    <name evidence="1" type="ORF">B296_00050726</name>
</gene>
<protein>
    <submittedName>
        <fullName evidence="1">Uncharacterized protein</fullName>
    </submittedName>
</protein>
<evidence type="ECO:0000313" key="2">
    <source>
        <dbReference type="Proteomes" id="UP000287651"/>
    </source>
</evidence>